<organism evidence="7">
    <name type="scientific">Physcomitrium patens</name>
    <name type="common">Spreading-leaved earth moss</name>
    <name type="synonym">Physcomitrella patens</name>
    <dbReference type="NCBI Taxonomy" id="3218"/>
    <lineage>
        <taxon>Eukaryota</taxon>
        <taxon>Viridiplantae</taxon>
        <taxon>Streptophyta</taxon>
        <taxon>Embryophyta</taxon>
        <taxon>Bryophyta</taxon>
        <taxon>Bryophytina</taxon>
        <taxon>Bryopsida</taxon>
        <taxon>Funariidae</taxon>
        <taxon>Funariales</taxon>
        <taxon>Funariaceae</taxon>
        <taxon>Physcomitrium</taxon>
    </lineage>
</organism>
<dbReference type="Gramene" id="Pp3c20_5670V3.2">
    <property type="protein sequence ID" value="Pp3c20_5670V3.2"/>
    <property type="gene ID" value="Pp3c20_5670"/>
</dbReference>
<dbReference type="Gene3D" id="3.20.20.70">
    <property type="entry name" value="Aldolase class I"/>
    <property type="match status" value="1"/>
</dbReference>
<gene>
    <name evidence="8" type="primary">LOC112273530</name>
    <name evidence="7" type="ORF">PHYPA_024759</name>
</gene>
<evidence type="ECO:0000256" key="2">
    <source>
        <dbReference type="ARBA" id="ARBA00005979"/>
    </source>
</evidence>
<keyword evidence="3" id="KW-0285">Flavoprotein</keyword>
<keyword evidence="9" id="KW-1185">Reference proteome</keyword>
<keyword evidence="4" id="KW-0288">FMN</keyword>
<protein>
    <recommendedName>
        <fullName evidence="6">NADH:flavin oxidoreductase/NADH oxidase N-terminal domain-containing protein</fullName>
    </recommendedName>
</protein>
<dbReference type="InterPro" id="IPR001155">
    <property type="entry name" value="OxRdtase_FMN_N"/>
</dbReference>
<dbReference type="EMBL" id="ABEU02000020">
    <property type="protein sequence ID" value="PNR32817.1"/>
    <property type="molecule type" value="Genomic_DNA"/>
</dbReference>
<dbReference type="AlphaFoldDB" id="A0A2K1IU59"/>
<proteinExistence type="inferred from homology"/>
<dbReference type="PaxDb" id="3218-PP1S9_107V6.1"/>
<comment type="similarity">
    <text evidence="2">Belongs to the NADH:flavin oxidoreductase/NADH oxidase family.</text>
</comment>
<sequence>MEDGGQGQGANGVRGQDAEKTIQEQKLLTPLQLGPFKLAHRVVLAPLTRSRSYGCKPQPHAALYYAQRTSPGGLLIAEATGISEDSNGYPHTPGIWTQEHVEAWKPIVQAVHEKGGIFICQIWHVGRVSHTSYNKGNAPVSSTNRAISEGKLQLPTCDGYVDCSTPRALETSEIPKYVDYYRSAARNVIEAGFDGVEIHAAHAYLIDQFLKDGVNDRTDEYGGSLANRCRFMEEVVEAVTKEVGAQRVGIRISPFTDHYDGGDSDPTGLSVYIANTLNKYNLLYLHVVEPRFTFKSETLIESKHSIWPIRNAYRGNLIVAGGFTQKSGNEAIESGKADAVAYGRVFLANPDLPKRFSVHAPLNQYDRSTFYIQDPVLGYTDYPFLEEVAPKAKK</sequence>
<reference evidence="7 9" key="2">
    <citation type="journal article" date="2018" name="Plant J.">
        <title>The Physcomitrella patens chromosome-scale assembly reveals moss genome structure and evolution.</title>
        <authorList>
            <person name="Lang D."/>
            <person name="Ullrich K.K."/>
            <person name="Murat F."/>
            <person name="Fuchs J."/>
            <person name="Jenkins J."/>
            <person name="Haas F.B."/>
            <person name="Piednoel M."/>
            <person name="Gundlach H."/>
            <person name="Van Bel M."/>
            <person name="Meyberg R."/>
            <person name="Vives C."/>
            <person name="Morata J."/>
            <person name="Symeonidi A."/>
            <person name="Hiss M."/>
            <person name="Muchero W."/>
            <person name="Kamisugi Y."/>
            <person name="Saleh O."/>
            <person name="Blanc G."/>
            <person name="Decker E.L."/>
            <person name="van Gessel N."/>
            <person name="Grimwood J."/>
            <person name="Hayes R.D."/>
            <person name="Graham S.W."/>
            <person name="Gunter L.E."/>
            <person name="McDaniel S.F."/>
            <person name="Hoernstein S.N.W."/>
            <person name="Larsson A."/>
            <person name="Li F.W."/>
            <person name="Perroud P.F."/>
            <person name="Phillips J."/>
            <person name="Ranjan P."/>
            <person name="Rokshar D.S."/>
            <person name="Rothfels C.J."/>
            <person name="Schneider L."/>
            <person name="Shu S."/>
            <person name="Stevenson D.W."/>
            <person name="Thummler F."/>
            <person name="Tillich M."/>
            <person name="Villarreal Aguilar J.C."/>
            <person name="Widiez T."/>
            <person name="Wong G.K."/>
            <person name="Wymore A."/>
            <person name="Zhang Y."/>
            <person name="Zimmer A.D."/>
            <person name="Quatrano R.S."/>
            <person name="Mayer K.F.X."/>
            <person name="Goodstein D."/>
            <person name="Casacuberta J.M."/>
            <person name="Vandepoele K."/>
            <person name="Reski R."/>
            <person name="Cuming A.C."/>
            <person name="Tuskan G.A."/>
            <person name="Maumus F."/>
            <person name="Salse J."/>
            <person name="Schmutz J."/>
            <person name="Rensing S.A."/>
        </authorList>
    </citation>
    <scope>NUCLEOTIDE SEQUENCE [LARGE SCALE GENOMIC DNA]</scope>
    <source>
        <strain evidence="8 9">cv. Gransden 2004</strain>
    </source>
</reference>
<dbReference type="EnsemblPlants" id="Pp3c20_5670V3.2">
    <property type="protein sequence ID" value="Pp3c20_5670V3.2"/>
    <property type="gene ID" value="Pp3c20_5670"/>
</dbReference>
<evidence type="ECO:0000313" key="9">
    <source>
        <dbReference type="Proteomes" id="UP000006727"/>
    </source>
</evidence>
<dbReference type="Gramene" id="Pp3c20_5670V3.1">
    <property type="protein sequence ID" value="Pp3c20_5670V3.1"/>
    <property type="gene ID" value="Pp3c20_5670"/>
</dbReference>
<dbReference type="InterPro" id="IPR013785">
    <property type="entry name" value="Aldolase_TIM"/>
</dbReference>
<evidence type="ECO:0000313" key="7">
    <source>
        <dbReference type="EMBL" id="PNR32817.1"/>
    </source>
</evidence>
<dbReference type="GO" id="GO:0010181">
    <property type="term" value="F:FMN binding"/>
    <property type="evidence" value="ECO:0007669"/>
    <property type="project" value="InterPro"/>
</dbReference>
<dbReference type="SUPFAM" id="SSF51395">
    <property type="entry name" value="FMN-linked oxidoreductases"/>
    <property type="match status" value="1"/>
</dbReference>
<evidence type="ECO:0000259" key="6">
    <source>
        <dbReference type="Pfam" id="PF00724"/>
    </source>
</evidence>
<feature type="domain" description="NADH:flavin oxidoreductase/NADH oxidase N-terminal" evidence="6">
    <location>
        <begin position="26"/>
        <end position="362"/>
    </location>
</feature>
<dbReference type="FunFam" id="3.20.20.70:FF:000073">
    <property type="entry name" value="12-oxophytodienoate reductase 3"/>
    <property type="match status" value="1"/>
</dbReference>
<evidence type="ECO:0000256" key="1">
    <source>
        <dbReference type="ARBA" id="ARBA00001917"/>
    </source>
</evidence>
<accession>A0A2K1IU59</accession>
<reference evidence="7 9" key="1">
    <citation type="journal article" date="2008" name="Science">
        <title>The Physcomitrella genome reveals evolutionary insights into the conquest of land by plants.</title>
        <authorList>
            <person name="Rensing S."/>
            <person name="Lang D."/>
            <person name="Zimmer A."/>
            <person name="Terry A."/>
            <person name="Salamov A."/>
            <person name="Shapiro H."/>
            <person name="Nishiyama T."/>
            <person name="Perroud P.-F."/>
            <person name="Lindquist E."/>
            <person name="Kamisugi Y."/>
            <person name="Tanahashi T."/>
            <person name="Sakakibara K."/>
            <person name="Fujita T."/>
            <person name="Oishi K."/>
            <person name="Shin-I T."/>
            <person name="Kuroki Y."/>
            <person name="Toyoda A."/>
            <person name="Suzuki Y."/>
            <person name="Hashimoto A."/>
            <person name="Yamaguchi K."/>
            <person name="Sugano A."/>
            <person name="Kohara Y."/>
            <person name="Fujiyama A."/>
            <person name="Anterola A."/>
            <person name="Aoki S."/>
            <person name="Ashton N."/>
            <person name="Barbazuk W.B."/>
            <person name="Barker E."/>
            <person name="Bennetzen J."/>
            <person name="Bezanilla M."/>
            <person name="Blankenship R."/>
            <person name="Cho S.H."/>
            <person name="Dutcher S."/>
            <person name="Estelle M."/>
            <person name="Fawcett J.A."/>
            <person name="Gundlach H."/>
            <person name="Hanada K."/>
            <person name="Heyl A."/>
            <person name="Hicks K.A."/>
            <person name="Hugh J."/>
            <person name="Lohr M."/>
            <person name="Mayer K."/>
            <person name="Melkozernov A."/>
            <person name="Murata T."/>
            <person name="Nelson D."/>
            <person name="Pils B."/>
            <person name="Prigge M."/>
            <person name="Reiss B."/>
            <person name="Renner T."/>
            <person name="Rombauts S."/>
            <person name="Rushton P."/>
            <person name="Sanderfoot A."/>
            <person name="Schween G."/>
            <person name="Shiu S.-H."/>
            <person name="Stueber K."/>
            <person name="Theodoulou F.L."/>
            <person name="Tu H."/>
            <person name="Van de Peer Y."/>
            <person name="Verrier P.J."/>
            <person name="Waters E."/>
            <person name="Wood A."/>
            <person name="Yang L."/>
            <person name="Cove D."/>
            <person name="Cuming A."/>
            <person name="Hasebe M."/>
            <person name="Lucas S."/>
            <person name="Mishler D.B."/>
            <person name="Reski R."/>
            <person name="Grigoriev I."/>
            <person name="Quatrano R.S."/>
            <person name="Boore J.L."/>
        </authorList>
    </citation>
    <scope>NUCLEOTIDE SEQUENCE [LARGE SCALE GENOMIC DNA]</scope>
    <source>
        <strain evidence="8 9">cv. Gransden 2004</strain>
    </source>
</reference>
<comment type="cofactor">
    <cofactor evidence="1">
        <name>FMN</name>
        <dbReference type="ChEBI" id="CHEBI:58210"/>
    </cofactor>
</comment>
<name>A0A2K1IU59_PHYPA</name>
<dbReference type="CDD" id="cd02933">
    <property type="entry name" value="OYE_like_FMN"/>
    <property type="match status" value="1"/>
</dbReference>
<evidence type="ECO:0000313" key="8">
    <source>
        <dbReference type="EnsemblPlants" id="Pp3c20_5670V3.1"/>
    </source>
</evidence>
<dbReference type="PANTHER" id="PTHR22893">
    <property type="entry name" value="NADH OXIDOREDUCTASE-RELATED"/>
    <property type="match status" value="1"/>
</dbReference>
<dbReference type="GO" id="GO:0016491">
    <property type="term" value="F:oxidoreductase activity"/>
    <property type="evidence" value="ECO:0000318"/>
    <property type="project" value="GO_Central"/>
</dbReference>
<evidence type="ECO:0000256" key="3">
    <source>
        <dbReference type="ARBA" id="ARBA00022630"/>
    </source>
</evidence>
<dbReference type="Gramene" id="Pp3c20_5670V3.3">
    <property type="protein sequence ID" value="Pp3c20_5670V3.3"/>
    <property type="gene ID" value="Pp3c20_5670"/>
</dbReference>
<dbReference type="OMA" id="MMATYYK"/>
<dbReference type="Pfam" id="PF00724">
    <property type="entry name" value="Oxidored_FMN"/>
    <property type="match status" value="1"/>
</dbReference>
<dbReference type="EnsemblPlants" id="Pp3c20_5670V3.1">
    <property type="protein sequence ID" value="Pp3c20_5670V3.1"/>
    <property type="gene ID" value="Pp3c20_5670"/>
</dbReference>
<keyword evidence="5" id="KW-0560">Oxidoreductase</keyword>
<dbReference type="STRING" id="3218.A0A2K1IU59"/>
<dbReference type="Proteomes" id="UP000006727">
    <property type="component" value="Chromosome 20"/>
</dbReference>
<dbReference type="InterPro" id="IPR045247">
    <property type="entry name" value="Oye-like"/>
</dbReference>
<dbReference type="GeneID" id="112273530"/>
<evidence type="ECO:0000256" key="5">
    <source>
        <dbReference type="ARBA" id="ARBA00023002"/>
    </source>
</evidence>
<dbReference type="PANTHER" id="PTHR22893:SF91">
    <property type="entry name" value="NADPH DEHYDROGENASE 2-RELATED"/>
    <property type="match status" value="1"/>
</dbReference>
<reference evidence="8" key="3">
    <citation type="submission" date="2020-12" db="UniProtKB">
        <authorList>
            <consortium name="EnsemblPlants"/>
        </authorList>
    </citation>
    <scope>IDENTIFICATION</scope>
</reference>
<dbReference type="OrthoDB" id="1663137at2759"/>
<dbReference type="RefSeq" id="XP_024358201.1">
    <property type="nucleotide sequence ID" value="XM_024502433.2"/>
</dbReference>
<evidence type="ECO:0000256" key="4">
    <source>
        <dbReference type="ARBA" id="ARBA00022643"/>
    </source>
</evidence>
<dbReference type="EnsemblPlants" id="Pp3c20_5670V3.3">
    <property type="protein sequence ID" value="Pp3c20_5670V3.3"/>
    <property type="gene ID" value="Pp3c20_5670"/>
</dbReference>